<keyword evidence="2 8" id="KW-0479">Metal-binding</keyword>
<comment type="cofactor">
    <cofactor evidence="8">
        <name>Mg(2+)</name>
        <dbReference type="ChEBI" id="CHEBI:18420"/>
    </cofactor>
    <cofactor evidence="8">
        <name>Mn(2+)</name>
        <dbReference type="ChEBI" id="CHEBI:29035"/>
    </cofactor>
</comment>
<dbReference type="EMBL" id="CP046173">
    <property type="protein sequence ID" value="QIS18917.1"/>
    <property type="molecule type" value="Genomic_DNA"/>
</dbReference>
<dbReference type="Gene3D" id="1.20.120.920">
    <property type="entry name" value="CRISPR-associated endonuclease Cas1, C-terminal domain"/>
    <property type="match status" value="1"/>
</dbReference>
<dbReference type="InterPro" id="IPR019851">
    <property type="entry name" value="CRISPR-assoc_Cas1_ECOLI"/>
</dbReference>
<dbReference type="GO" id="GO:0043571">
    <property type="term" value="P:maintenance of CRISPR repeat elements"/>
    <property type="evidence" value="ECO:0007669"/>
    <property type="project" value="UniProtKB-UniRule"/>
</dbReference>
<dbReference type="EC" id="3.1.-.-" evidence="8"/>
<proteinExistence type="inferred from homology"/>
<dbReference type="NCBIfam" id="TIGR03638">
    <property type="entry name" value="cas1_ECOLI"/>
    <property type="match status" value="1"/>
</dbReference>
<dbReference type="Gene3D" id="3.100.10.20">
    <property type="entry name" value="CRISPR-associated endonuclease Cas1, N-terminal domain"/>
    <property type="match status" value="1"/>
</dbReference>
<dbReference type="InterPro" id="IPR042206">
    <property type="entry name" value="CRISPR-assoc_Cas1_C"/>
</dbReference>
<dbReference type="InterPro" id="IPR050646">
    <property type="entry name" value="Cas1"/>
</dbReference>
<keyword evidence="8" id="KW-0464">Manganese</keyword>
<dbReference type="PANTHER" id="PTHR34353:SF3">
    <property type="entry name" value="CRISPR-ASSOCIATED ENDONUCLEASE CAS1"/>
    <property type="match status" value="1"/>
</dbReference>
<evidence type="ECO:0000256" key="5">
    <source>
        <dbReference type="ARBA" id="ARBA00022842"/>
    </source>
</evidence>
<keyword evidence="5 8" id="KW-0460">Magnesium</keyword>
<evidence type="ECO:0000313" key="10">
    <source>
        <dbReference type="Proteomes" id="UP000500953"/>
    </source>
</evidence>
<dbReference type="RefSeq" id="WP_167486230.1">
    <property type="nucleotide sequence ID" value="NZ_CP046173.1"/>
</dbReference>
<evidence type="ECO:0000313" key="9">
    <source>
        <dbReference type="EMBL" id="QIS18917.1"/>
    </source>
</evidence>
<feature type="binding site" evidence="8">
    <location>
        <position position="214"/>
    </location>
    <ligand>
        <name>Mn(2+)</name>
        <dbReference type="ChEBI" id="CHEBI:29035"/>
    </ligand>
</feature>
<dbReference type="InterPro" id="IPR033641">
    <property type="entry name" value="Cas1_I-E"/>
</dbReference>
<dbReference type="Proteomes" id="UP000500953">
    <property type="component" value="Chromosome"/>
</dbReference>
<dbReference type="Pfam" id="PF01867">
    <property type="entry name" value="Cas_Cas1"/>
    <property type="match status" value="2"/>
</dbReference>
<sequence>MTDQPAARPIRINELVRAQDRLSFLYLERATVHRDANAITATDERGVVHIPAATLGALLLGPGTRVTHQAMMLLAESGSTAVWVGERGVRYYAHGRSLARSSRLLEAQAAAVSNQATRLRVARTMYEMRFPGEDVSALTMQQLRGREGARVRNLYREHAARTGIDWNRRKFDPNDFTSGDTVNQALSAATTCLYGIAHAVVVALGCAAGLGFVHTGHERSFVFDLADLYKAEFAIPVAFDTAAEGGDDIPSATRRAVRDAIHAGNLLERCCKDIHALLLPDEPDAAQIWDTDIVELWDRKGNVAAGVSYDDEELPW</sequence>
<dbReference type="NCBIfam" id="TIGR00287">
    <property type="entry name" value="cas1"/>
    <property type="match status" value="1"/>
</dbReference>
<dbReference type="HAMAP" id="MF_01470">
    <property type="entry name" value="Cas1"/>
    <property type="match status" value="1"/>
</dbReference>
<keyword evidence="4 8" id="KW-0378">Hydrolase</keyword>
<dbReference type="GO" id="GO:0004520">
    <property type="term" value="F:DNA endonuclease activity"/>
    <property type="evidence" value="ECO:0007669"/>
    <property type="project" value="InterPro"/>
</dbReference>
<organism evidence="9 10">
    <name type="scientific">Nocardia terpenica</name>
    <dbReference type="NCBI Taxonomy" id="455432"/>
    <lineage>
        <taxon>Bacteria</taxon>
        <taxon>Bacillati</taxon>
        <taxon>Actinomycetota</taxon>
        <taxon>Actinomycetes</taxon>
        <taxon>Mycobacteriales</taxon>
        <taxon>Nocardiaceae</taxon>
        <taxon>Nocardia</taxon>
    </lineage>
</organism>
<dbReference type="InterPro" id="IPR042211">
    <property type="entry name" value="CRISPR-assoc_Cas1_N"/>
</dbReference>
<accession>A0A6G9Z0M3</accession>
<evidence type="ECO:0000256" key="3">
    <source>
        <dbReference type="ARBA" id="ARBA00022759"/>
    </source>
</evidence>
<dbReference type="GO" id="GO:0051607">
    <property type="term" value="P:defense response to virus"/>
    <property type="evidence" value="ECO:0007669"/>
    <property type="project" value="UniProtKB-UniRule"/>
</dbReference>
<feature type="binding site" evidence="8">
    <location>
        <position position="227"/>
    </location>
    <ligand>
        <name>Mn(2+)</name>
        <dbReference type="ChEBI" id="CHEBI:29035"/>
    </ligand>
</feature>
<comment type="function">
    <text evidence="8">CRISPR (clustered regularly interspaced short palindromic repeat), is an adaptive immune system that provides protection against mobile genetic elements (viruses, transposable elements and conjugative plasmids). CRISPR clusters contain spacers, sequences complementary to antecedent mobile elements, and target invading nucleic acids. CRISPR clusters are transcribed and processed into CRISPR RNA (crRNA). Acts as a dsDNA endonuclease. Involved in the integration of spacer DNA into the CRISPR cassette.</text>
</comment>
<evidence type="ECO:0000256" key="1">
    <source>
        <dbReference type="ARBA" id="ARBA00022722"/>
    </source>
</evidence>
<comment type="subunit">
    <text evidence="8">Homodimer, forms a heterotetramer with a Cas2 homodimer.</text>
</comment>
<keyword evidence="6 8" id="KW-0051">Antiviral defense</keyword>
<comment type="similarity">
    <text evidence="8">Belongs to the CRISPR-associated endonuclease Cas1 family.</text>
</comment>
<dbReference type="GO" id="GO:0016787">
    <property type="term" value="F:hydrolase activity"/>
    <property type="evidence" value="ECO:0007669"/>
    <property type="project" value="UniProtKB-KW"/>
</dbReference>
<feature type="binding site" evidence="8">
    <location>
        <position position="147"/>
    </location>
    <ligand>
        <name>Mn(2+)</name>
        <dbReference type="ChEBI" id="CHEBI:29035"/>
    </ligand>
</feature>
<evidence type="ECO:0000256" key="2">
    <source>
        <dbReference type="ARBA" id="ARBA00022723"/>
    </source>
</evidence>
<dbReference type="PANTHER" id="PTHR34353">
    <property type="entry name" value="CRISPR-ASSOCIATED ENDONUCLEASE CAS1 1"/>
    <property type="match status" value="1"/>
</dbReference>
<evidence type="ECO:0000256" key="7">
    <source>
        <dbReference type="ARBA" id="ARBA00023125"/>
    </source>
</evidence>
<keyword evidence="3 8" id="KW-0255">Endonuclease</keyword>
<dbReference type="InterPro" id="IPR002729">
    <property type="entry name" value="CRISPR-assoc_Cas1"/>
</dbReference>
<dbReference type="GO" id="GO:0003677">
    <property type="term" value="F:DNA binding"/>
    <property type="evidence" value="ECO:0007669"/>
    <property type="project" value="UniProtKB-KW"/>
</dbReference>
<dbReference type="AlphaFoldDB" id="A0A6G9Z0M3"/>
<protein>
    <recommendedName>
        <fullName evidence="8">CRISPR-associated endonuclease Cas1</fullName>
        <ecNumber evidence="8">3.1.-.-</ecNumber>
    </recommendedName>
</protein>
<gene>
    <name evidence="9" type="primary">cas1e</name>
    <name evidence="8" type="synonym">cas1</name>
    <name evidence="9" type="ORF">F6W96_12035</name>
</gene>
<dbReference type="CDD" id="cd09719">
    <property type="entry name" value="Cas1_I-E"/>
    <property type="match status" value="1"/>
</dbReference>
<keyword evidence="7 8" id="KW-0238">DNA-binding</keyword>
<name>A0A6G9Z0M3_9NOCA</name>
<evidence type="ECO:0000256" key="6">
    <source>
        <dbReference type="ARBA" id="ARBA00023118"/>
    </source>
</evidence>
<dbReference type="GO" id="GO:0046872">
    <property type="term" value="F:metal ion binding"/>
    <property type="evidence" value="ECO:0007669"/>
    <property type="project" value="UniProtKB-UniRule"/>
</dbReference>
<reference evidence="9 10" key="1">
    <citation type="journal article" date="2019" name="ACS Chem. Biol.">
        <title>Identification and Mobilization of a Cryptic Antibiotic Biosynthesis Gene Locus from a Human-Pathogenic Nocardia Isolate.</title>
        <authorList>
            <person name="Herisse M."/>
            <person name="Ishida K."/>
            <person name="Porter J.L."/>
            <person name="Howden B."/>
            <person name="Hertweck C."/>
            <person name="Stinear T.P."/>
            <person name="Pidot S.J."/>
        </authorList>
    </citation>
    <scope>NUCLEOTIDE SEQUENCE [LARGE SCALE GENOMIC DNA]</scope>
    <source>
        <strain evidence="9 10">AUSMDU00012715</strain>
    </source>
</reference>
<keyword evidence="1 8" id="KW-0540">Nuclease</keyword>
<evidence type="ECO:0000256" key="8">
    <source>
        <dbReference type="HAMAP-Rule" id="MF_01470"/>
    </source>
</evidence>
<evidence type="ECO:0000256" key="4">
    <source>
        <dbReference type="ARBA" id="ARBA00022801"/>
    </source>
</evidence>